<proteinExistence type="predicted"/>
<reference evidence="1 2" key="1">
    <citation type="submission" date="2018-10" db="EMBL/GenBank/DDBJ databases">
        <title>Isolation from cow dung.</title>
        <authorList>
            <person name="Ling L."/>
        </authorList>
    </citation>
    <scope>NUCLEOTIDE SEQUENCE [LARGE SCALE GENOMIC DNA]</scope>
    <source>
        <strain evidence="1 2">NEAU-LL90</strain>
    </source>
</reference>
<evidence type="ECO:0000313" key="1">
    <source>
        <dbReference type="EMBL" id="RMI29486.1"/>
    </source>
</evidence>
<dbReference type="AlphaFoldDB" id="A0A3M2KXV8"/>
<dbReference type="EMBL" id="RFFH01000014">
    <property type="protein sequence ID" value="RMI29486.1"/>
    <property type="molecule type" value="Genomic_DNA"/>
</dbReference>
<accession>A0A3M2KXV8</accession>
<dbReference type="Proteomes" id="UP000279275">
    <property type="component" value="Unassembled WGS sequence"/>
</dbReference>
<organism evidence="1 2">
    <name type="scientific">Nocardia stercoris</name>
    <dbReference type="NCBI Taxonomy" id="2483361"/>
    <lineage>
        <taxon>Bacteria</taxon>
        <taxon>Bacillati</taxon>
        <taxon>Actinomycetota</taxon>
        <taxon>Actinomycetes</taxon>
        <taxon>Mycobacteriales</taxon>
        <taxon>Nocardiaceae</taxon>
        <taxon>Nocardia</taxon>
    </lineage>
</organism>
<gene>
    <name evidence="1" type="ORF">EBN03_25750</name>
</gene>
<protein>
    <submittedName>
        <fullName evidence="1">Uncharacterized protein</fullName>
    </submittedName>
</protein>
<keyword evidence="2" id="KW-1185">Reference proteome</keyword>
<evidence type="ECO:0000313" key="2">
    <source>
        <dbReference type="Proteomes" id="UP000279275"/>
    </source>
</evidence>
<dbReference type="RefSeq" id="WP_122190718.1">
    <property type="nucleotide sequence ID" value="NZ_RFFH01000014.1"/>
</dbReference>
<sequence>MESLEQHIRDAVAAGHRAVTADDALALATRVVAVQEELSHTTLSTSNRALLTEEFDTVVDLARKVLSRNVLIGYTSAVDDSRRAQAAHLQRALAEIARRDVLLLREIGVTDPFVELPLR</sequence>
<comment type="caution">
    <text evidence="1">The sequence shown here is derived from an EMBL/GenBank/DDBJ whole genome shotgun (WGS) entry which is preliminary data.</text>
</comment>
<name>A0A3M2KXV8_9NOCA</name>